<dbReference type="Pfam" id="PF00392">
    <property type="entry name" value="GntR"/>
    <property type="match status" value="1"/>
</dbReference>
<dbReference type="Gene3D" id="1.10.10.10">
    <property type="entry name" value="Winged helix-like DNA-binding domain superfamily/Winged helix DNA-binding domain"/>
    <property type="match status" value="1"/>
</dbReference>
<dbReference type="SMART" id="SM00866">
    <property type="entry name" value="UTRA"/>
    <property type="match status" value="1"/>
</dbReference>
<evidence type="ECO:0000313" key="6">
    <source>
        <dbReference type="Proteomes" id="UP000289411"/>
    </source>
</evidence>
<dbReference type="GO" id="GO:0045892">
    <property type="term" value="P:negative regulation of DNA-templated transcription"/>
    <property type="evidence" value="ECO:0007669"/>
    <property type="project" value="TreeGrafter"/>
</dbReference>
<dbReference type="PANTHER" id="PTHR44846:SF1">
    <property type="entry name" value="MANNOSYL-D-GLYCERATE TRANSPORT_METABOLISM SYSTEM REPRESSOR MNGR-RELATED"/>
    <property type="match status" value="1"/>
</dbReference>
<dbReference type="CDD" id="cd07377">
    <property type="entry name" value="WHTH_GntR"/>
    <property type="match status" value="1"/>
</dbReference>
<proteinExistence type="predicted"/>
<reference evidence="5 6" key="2">
    <citation type="submission" date="2019-02" db="EMBL/GenBank/DDBJ databases">
        <title>'Lichenibacterium ramalinii' gen. nov. sp. nov., 'Lichenibacterium minor' gen. nov. sp. nov.</title>
        <authorList>
            <person name="Pankratov T."/>
        </authorList>
    </citation>
    <scope>NUCLEOTIDE SEQUENCE [LARGE SCALE GENOMIC DNA]</scope>
    <source>
        <strain evidence="5 6">RmlP001</strain>
    </source>
</reference>
<dbReference type="NCBIfam" id="TIGR02325">
    <property type="entry name" value="C_P_lyase_phnF"/>
    <property type="match status" value="1"/>
</dbReference>
<dbReference type="InterPro" id="IPR036388">
    <property type="entry name" value="WH-like_DNA-bd_sf"/>
</dbReference>
<keyword evidence="2" id="KW-0238">DNA-binding</keyword>
<protein>
    <submittedName>
        <fullName evidence="5">Phosphonate metabolism transcriptional regulator PhnF</fullName>
    </submittedName>
</protein>
<dbReference type="PROSITE" id="PS50949">
    <property type="entry name" value="HTH_GNTR"/>
    <property type="match status" value="1"/>
</dbReference>
<organism evidence="5 6">
    <name type="scientific">Lichenibacterium ramalinae</name>
    <dbReference type="NCBI Taxonomy" id="2316527"/>
    <lineage>
        <taxon>Bacteria</taxon>
        <taxon>Pseudomonadati</taxon>
        <taxon>Pseudomonadota</taxon>
        <taxon>Alphaproteobacteria</taxon>
        <taxon>Hyphomicrobiales</taxon>
        <taxon>Lichenihabitantaceae</taxon>
        <taxon>Lichenibacterium</taxon>
    </lineage>
</organism>
<keyword evidence="1" id="KW-0805">Transcription regulation</keyword>
<dbReference type="SMART" id="SM00345">
    <property type="entry name" value="HTH_GNTR"/>
    <property type="match status" value="1"/>
</dbReference>
<evidence type="ECO:0000256" key="3">
    <source>
        <dbReference type="ARBA" id="ARBA00023163"/>
    </source>
</evidence>
<sequence length="239" mass="25565">MDAVGDGVTRWRRVADGIRAAIGDGTVADRLPPEAELAERFGVNRHTVRRAIAALAADGLVRAERGRGTFVSGGAPRLAYEIGPRTRFSENLLAQARRPGGRMLRAAIVPADAETAALLDCAPGTDLHRVESIREADGVPLSVATAWYPAARFPGLVAALVETGSVTEALRREGLADYRRRETRVTAERLSAADAEHLSSSADGLVLVARAVNVDLSGRPVQALVTRFHADRTELVFRS</sequence>
<dbReference type="OrthoDB" id="9800645at2"/>
<dbReference type="Proteomes" id="UP000289411">
    <property type="component" value="Unassembled WGS sequence"/>
</dbReference>
<reference evidence="5 6" key="1">
    <citation type="submission" date="2018-09" db="EMBL/GenBank/DDBJ databases">
        <authorList>
            <person name="Grouzdev D.S."/>
            <person name="Krutkina M.S."/>
        </authorList>
    </citation>
    <scope>NUCLEOTIDE SEQUENCE [LARGE SCALE GENOMIC DNA]</scope>
    <source>
        <strain evidence="5 6">RmlP001</strain>
    </source>
</reference>
<dbReference type="PANTHER" id="PTHR44846">
    <property type="entry name" value="MANNOSYL-D-GLYCERATE TRANSPORT/METABOLISM SYSTEM REPRESSOR MNGR-RELATED"/>
    <property type="match status" value="1"/>
</dbReference>
<evidence type="ECO:0000313" key="5">
    <source>
        <dbReference type="EMBL" id="RYB07957.1"/>
    </source>
</evidence>
<keyword evidence="3" id="KW-0804">Transcription</keyword>
<feature type="domain" description="HTH gntR-type" evidence="4">
    <location>
        <begin position="8"/>
        <end position="74"/>
    </location>
</feature>
<evidence type="ECO:0000256" key="2">
    <source>
        <dbReference type="ARBA" id="ARBA00023125"/>
    </source>
</evidence>
<dbReference type="GO" id="GO:0003700">
    <property type="term" value="F:DNA-binding transcription factor activity"/>
    <property type="evidence" value="ECO:0007669"/>
    <property type="project" value="InterPro"/>
</dbReference>
<dbReference type="GO" id="GO:0003677">
    <property type="term" value="F:DNA binding"/>
    <property type="evidence" value="ECO:0007669"/>
    <property type="project" value="UniProtKB-KW"/>
</dbReference>
<dbReference type="SUPFAM" id="SSF46785">
    <property type="entry name" value="Winged helix' DNA-binding domain"/>
    <property type="match status" value="1"/>
</dbReference>
<dbReference type="AlphaFoldDB" id="A0A4Q2RKT2"/>
<dbReference type="Pfam" id="PF07702">
    <property type="entry name" value="UTRA"/>
    <property type="match status" value="1"/>
</dbReference>
<dbReference type="InterPro" id="IPR028978">
    <property type="entry name" value="Chorismate_lyase_/UTRA_dom_sf"/>
</dbReference>
<dbReference type="SUPFAM" id="SSF64288">
    <property type="entry name" value="Chorismate lyase-like"/>
    <property type="match status" value="1"/>
</dbReference>
<comment type="caution">
    <text evidence="5">The sequence shown here is derived from an EMBL/GenBank/DDBJ whole genome shotgun (WGS) entry which is preliminary data.</text>
</comment>
<name>A0A4Q2RKT2_9HYPH</name>
<dbReference type="InterPro" id="IPR050679">
    <property type="entry name" value="Bact_HTH_transcr_reg"/>
</dbReference>
<dbReference type="InterPro" id="IPR000524">
    <property type="entry name" value="Tscrpt_reg_HTH_GntR"/>
</dbReference>
<dbReference type="InterPro" id="IPR036390">
    <property type="entry name" value="WH_DNA-bd_sf"/>
</dbReference>
<dbReference type="InterPro" id="IPR012702">
    <property type="entry name" value="CP_lyase_PhnF"/>
</dbReference>
<keyword evidence="6" id="KW-1185">Reference proteome</keyword>
<dbReference type="InterPro" id="IPR011663">
    <property type="entry name" value="UTRA"/>
</dbReference>
<dbReference type="EMBL" id="QYBC01000001">
    <property type="protein sequence ID" value="RYB07957.1"/>
    <property type="molecule type" value="Genomic_DNA"/>
</dbReference>
<dbReference type="PRINTS" id="PR00035">
    <property type="entry name" value="HTHGNTR"/>
</dbReference>
<dbReference type="Gene3D" id="3.40.1410.10">
    <property type="entry name" value="Chorismate lyase-like"/>
    <property type="match status" value="1"/>
</dbReference>
<gene>
    <name evidence="5" type="primary">phnF</name>
    <name evidence="5" type="ORF">D3272_00130</name>
</gene>
<evidence type="ECO:0000259" key="4">
    <source>
        <dbReference type="PROSITE" id="PS50949"/>
    </source>
</evidence>
<accession>A0A4Q2RKT2</accession>
<evidence type="ECO:0000256" key="1">
    <source>
        <dbReference type="ARBA" id="ARBA00023015"/>
    </source>
</evidence>